<dbReference type="GO" id="GO:0004709">
    <property type="term" value="F:MAP kinase kinase kinase activity"/>
    <property type="evidence" value="ECO:0007669"/>
    <property type="project" value="UniProtKB-EC"/>
</dbReference>
<dbReference type="STRING" id="74649.A0A2P6SGM0"/>
<dbReference type="SUPFAM" id="SSF56112">
    <property type="entry name" value="Protein kinase-like (PK-like)"/>
    <property type="match status" value="1"/>
</dbReference>
<dbReference type="GO" id="GO:0106310">
    <property type="term" value="F:protein serine kinase activity"/>
    <property type="evidence" value="ECO:0007669"/>
    <property type="project" value="RHEA"/>
</dbReference>
<dbReference type="PANTHER" id="PTHR48016:SF56">
    <property type="entry name" value="MAPKK KINASE"/>
    <property type="match status" value="1"/>
</dbReference>
<keyword evidence="12" id="KW-1185">Reference proteome</keyword>
<dbReference type="PROSITE" id="PS50011">
    <property type="entry name" value="PROTEIN_KINASE_DOM"/>
    <property type="match status" value="1"/>
</dbReference>
<name>A0A2P6SGM0_ROSCH</name>
<keyword evidence="5 11" id="KW-0418">Kinase</keyword>
<evidence type="ECO:0000256" key="5">
    <source>
        <dbReference type="ARBA" id="ARBA00022777"/>
    </source>
</evidence>
<evidence type="ECO:0000256" key="3">
    <source>
        <dbReference type="ARBA" id="ARBA00022679"/>
    </source>
</evidence>
<dbReference type="PROSITE" id="PS00107">
    <property type="entry name" value="PROTEIN_KINASE_ATP"/>
    <property type="match status" value="1"/>
</dbReference>
<dbReference type="InterPro" id="IPR000719">
    <property type="entry name" value="Prot_kinase_dom"/>
</dbReference>
<gene>
    <name evidence="11" type="ORF">RchiOBHm_Chr1g0352391</name>
</gene>
<dbReference type="AlphaFoldDB" id="A0A2P6SGM0"/>
<feature type="binding site" evidence="9">
    <location>
        <position position="50"/>
    </location>
    <ligand>
        <name>ATP</name>
        <dbReference type="ChEBI" id="CHEBI:30616"/>
    </ligand>
</feature>
<evidence type="ECO:0000259" key="10">
    <source>
        <dbReference type="PROSITE" id="PS50011"/>
    </source>
</evidence>
<comment type="similarity">
    <text evidence="1">Belongs to the protein kinase superfamily. STE Ser/Thr protein kinase family. MAP kinase kinase kinase subfamily.</text>
</comment>
<proteinExistence type="inferred from homology"/>
<dbReference type="InterPro" id="IPR011009">
    <property type="entry name" value="Kinase-like_dom_sf"/>
</dbReference>
<dbReference type="Pfam" id="PF00069">
    <property type="entry name" value="Pkinase"/>
    <property type="match status" value="1"/>
</dbReference>
<comment type="caution">
    <text evidence="11">The sequence shown here is derived from an EMBL/GenBank/DDBJ whole genome shotgun (WGS) entry which is preliminary data.</text>
</comment>
<dbReference type="Gene3D" id="1.10.510.10">
    <property type="entry name" value="Transferase(Phosphotransferase) domain 1"/>
    <property type="match status" value="1"/>
</dbReference>
<evidence type="ECO:0000256" key="6">
    <source>
        <dbReference type="ARBA" id="ARBA00022840"/>
    </source>
</evidence>
<dbReference type="PANTHER" id="PTHR48016">
    <property type="entry name" value="MAP KINASE KINASE KINASE SSK2-RELATED-RELATED"/>
    <property type="match status" value="1"/>
</dbReference>
<dbReference type="EMBL" id="PDCK01000039">
    <property type="protein sequence ID" value="PRQ57809.1"/>
    <property type="molecule type" value="Genomic_DNA"/>
</dbReference>
<dbReference type="Proteomes" id="UP000238479">
    <property type="component" value="Chromosome 1"/>
</dbReference>
<dbReference type="GO" id="GO:0005524">
    <property type="term" value="F:ATP binding"/>
    <property type="evidence" value="ECO:0007669"/>
    <property type="project" value="UniProtKB-UniRule"/>
</dbReference>
<evidence type="ECO:0000256" key="7">
    <source>
        <dbReference type="ARBA" id="ARBA00047559"/>
    </source>
</evidence>
<evidence type="ECO:0000256" key="2">
    <source>
        <dbReference type="ARBA" id="ARBA00012406"/>
    </source>
</evidence>
<accession>A0A2P6SGM0</accession>
<evidence type="ECO:0000256" key="4">
    <source>
        <dbReference type="ARBA" id="ARBA00022741"/>
    </source>
</evidence>
<reference evidence="11 12" key="1">
    <citation type="journal article" date="2018" name="Nat. Genet.">
        <title>The Rosa genome provides new insights in the design of modern roses.</title>
        <authorList>
            <person name="Bendahmane M."/>
        </authorList>
    </citation>
    <scope>NUCLEOTIDE SEQUENCE [LARGE SCALE GENOMIC DNA]</scope>
    <source>
        <strain evidence="12">cv. Old Blush</strain>
    </source>
</reference>
<dbReference type="InterPro" id="IPR017441">
    <property type="entry name" value="Protein_kinase_ATP_BS"/>
</dbReference>
<dbReference type="Gramene" id="PRQ57809">
    <property type="protein sequence ID" value="PRQ57809"/>
    <property type="gene ID" value="RchiOBHm_Chr1g0352391"/>
</dbReference>
<evidence type="ECO:0000313" key="12">
    <source>
        <dbReference type="Proteomes" id="UP000238479"/>
    </source>
</evidence>
<keyword evidence="6 9" id="KW-0067">ATP-binding</keyword>
<keyword evidence="4 9" id="KW-0547">Nucleotide-binding</keyword>
<comment type="catalytic activity">
    <reaction evidence="8">
        <text>L-seryl-[protein] + ATP = O-phospho-L-seryl-[protein] + ADP + H(+)</text>
        <dbReference type="Rhea" id="RHEA:17989"/>
        <dbReference type="Rhea" id="RHEA-COMP:9863"/>
        <dbReference type="Rhea" id="RHEA-COMP:11604"/>
        <dbReference type="ChEBI" id="CHEBI:15378"/>
        <dbReference type="ChEBI" id="CHEBI:29999"/>
        <dbReference type="ChEBI" id="CHEBI:30616"/>
        <dbReference type="ChEBI" id="CHEBI:83421"/>
        <dbReference type="ChEBI" id="CHEBI:456216"/>
        <dbReference type="EC" id="2.7.11.25"/>
    </reaction>
</comment>
<evidence type="ECO:0000313" key="11">
    <source>
        <dbReference type="EMBL" id="PRQ57809.1"/>
    </source>
</evidence>
<organism evidence="11 12">
    <name type="scientific">Rosa chinensis</name>
    <name type="common">China rose</name>
    <dbReference type="NCBI Taxonomy" id="74649"/>
    <lineage>
        <taxon>Eukaryota</taxon>
        <taxon>Viridiplantae</taxon>
        <taxon>Streptophyta</taxon>
        <taxon>Embryophyta</taxon>
        <taxon>Tracheophyta</taxon>
        <taxon>Spermatophyta</taxon>
        <taxon>Magnoliopsida</taxon>
        <taxon>eudicotyledons</taxon>
        <taxon>Gunneridae</taxon>
        <taxon>Pentapetalae</taxon>
        <taxon>rosids</taxon>
        <taxon>fabids</taxon>
        <taxon>Rosales</taxon>
        <taxon>Rosaceae</taxon>
        <taxon>Rosoideae</taxon>
        <taxon>Rosoideae incertae sedis</taxon>
        <taxon>Rosa</taxon>
    </lineage>
</organism>
<protein>
    <recommendedName>
        <fullName evidence="2">mitogen-activated protein kinase kinase kinase</fullName>
        <ecNumber evidence="2">2.7.11.25</ecNumber>
    </recommendedName>
</protein>
<keyword evidence="3 11" id="KW-0808">Transferase</keyword>
<evidence type="ECO:0000256" key="9">
    <source>
        <dbReference type="PROSITE-ProRule" id="PRU10141"/>
    </source>
</evidence>
<evidence type="ECO:0000256" key="1">
    <source>
        <dbReference type="ARBA" id="ARBA00006529"/>
    </source>
</evidence>
<evidence type="ECO:0000256" key="8">
    <source>
        <dbReference type="ARBA" id="ARBA00048329"/>
    </source>
</evidence>
<comment type="catalytic activity">
    <reaction evidence="7">
        <text>L-threonyl-[protein] + ATP = O-phospho-L-threonyl-[protein] + ADP + H(+)</text>
        <dbReference type="Rhea" id="RHEA:46608"/>
        <dbReference type="Rhea" id="RHEA-COMP:11060"/>
        <dbReference type="Rhea" id="RHEA-COMP:11605"/>
        <dbReference type="ChEBI" id="CHEBI:15378"/>
        <dbReference type="ChEBI" id="CHEBI:30013"/>
        <dbReference type="ChEBI" id="CHEBI:30616"/>
        <dbReference type="ChEBI" id="CHEBI:61977"/>
        <dbReference type="ChEBI" id="CHEBI:456216"/>
        <dbReference type="EC" id="2.7.11.25"/>
    </reaction>
</comment>
<sequence length="102" mass="11539">MKAVTSILHKVTGSQSPIRWDEHDLTLIGSGSSGRVFLGKDQSRSPIAVKEAHIRELDEVKLLQKLSHKNIVKYLREETKEETSYILLEYVPGGSIILFQHI</sequence>
<dbReference type="EC" id="2.7.11.25" evidence="2"/>
<feature type="domain" description="Protein kinase" evidence="10">
    <location>
        <begin position="22"/>
        <end position="102"/>
    </location>
</feature>
<dbReference type="InterPro" id="IPR050538">
    <property type="entry name" value="MAP_kinase_kinase_kinase"/>
</dbReference>